<feature type="domain" description="N-acetyltransferase" evidence="1">
    <location>
        <begin position="58"/>
        <end position="188"/>
    </location>
</feature>
<evidence type="ECO:0000259" key="1">
    <source>
        <dbReference type="Pfam" id="PF00583"/>
    </source>
</evidence>
<dbReference type="EMBL" id="JAHEPS010000003">
    <property type="protein sequence ID" value="MBT1444748.1"/>
    <property type="molecule type" value="Genomic_DNA"/>
</dbReference>
<comment type="caution">
    <text evidence="2">The sequence shown here is derived from an EMBL/GenBank/DDBJ whole genome shotgun (WGS) entry which is preliminary data.</text>
</comment>
<dbReference type="RefSeq" id="WP_214506951.1">
    <property type="nucleotide sequence ID" value="NZ_JAHEPS010000003.1"/>
</dbReference>
<keyword evidence="3" id="KW-1185">Reference proteome</keyword>
<organism evidence="2 3">
    <name type="scientific">Shewanella jiangmenensis</name>
    <dbReference type="NCBI Taxonomy" id="2837387"/>
    <lineage>
        <taxon>Bacteria</taxon>
        <taxon>Pseudomonadati</taxon>
        <taxon>Pseudomonadota</taxon>
        <taxon>Gammaproteobacteria</taxon>
        <taxon>Alteromonadales</taxon>
        <taxon>Shewanellaceae</taxon>
        <taxon>Shewanella</taxon>
    </lineage>
</organism>
<gene>
    <name evidence="2" type="ORF">KJI95_09465</name>
</gene>
<sequence length="212" mass="23979">MEQQTQDRFRAIYLTAEDLRVAASILYNAYHDDPFFMQALGAEDKSAYEQKLRAAIREELAELWQQEQALIGWFDEERLIGVASVVSHQIGLGEAKNWHWRLKMLLGTGWQSTQMLMQKEHSILERLPAKACAILQFIALAPSEQGKGHGGMLLEAVLSWCDDQLELECLGVFVSRESDTHLFIKHGFESHGAISIGKVAGELMCYRRSANV</sequence>
<dbReference type="EC" id="2.3.1.-" evidence="2"/>
<dbReference type="SUPFAM" id="SSF55729">
    <property type="entry name" value="Acyl-CoA N-acyltransferases (Nat)"/>
    <property type="match status" value="1"/>
</dbReference>
<dbReference type="GO" id="GO:0016746">
    <property type="term" value="F:acyltransferase activity"/>
    <property type="evidence" value="ECO:0007669"/>
    <property type="project" value="UniProtKB-KW"/>
</dbReference>
<accession>A0ABS5V6U5</accession>
<reference evidence="2 3" key="1">
    <citation type="submission" date="2021-05" db="EMBL/GenBank/DDBJ databases">
        <title>Shewanella sp. JM162201.</title>
        <authorList>
            <person name="Xu S."/>
            <person name="Li A."/>
        </authorList>
    </citation>
    <scope>NUCLEOTIDE SEQUENCE [LARGE SCALE GENOMIC DNA]</scope>
    <source>
        <strain evidence="2 3">JM162201</strain>
    </source>
</reference>
<dbReference type="InterPro" id="IPR000182">
    <property type="entry name" value="GNAT_dom"/>
</dbReference>
<proteinExistence type="predicted"/>
<evidence type="ECO:0000313" key="2">
    <source>
        <dbReference type="EMBL" id="MBT1444748.1"/>
    </source>
</evidence>
<protein>
    <submittedName>
        <fullName evidence="2">GNAT family N-acetyltransferase</fullName>
        <ecNumber evidence="2">2.3.1.-</ecNumber>
    </submittedName>
</protein>
<keyword evidence="2" id="KW-0012">Acyltransferase</keyword>
<dbReference type="Pfam" id="PF00583">
    <property type="entry name" value="Acetyltransf_1"/>
    <property type="match status" value="1"/>
</dbReference>
<dbReference type="Proteomes" id="UP001195903">
    <property type="component" value="Unassembled WGS sequence"/>
</dbReference>
<name>A0ABS5V6U5_9GAMM</name>
<evidence type="ECO:0000313" key="3">
    <source>
        <dbReference type="Proteomes" id="UP001195903"/>
    </source>
</evidence>
<dbReference type="Gene3D" id="3.40.630.30">
    <property type="match status" value="1"/>
</dbReference>
<dbReference type="InterPro" id="IPR016181">
    <property type="entry name" value="Acyl_CoA_acyltransferase"/>
</dbReference>
<keyword evidence="2" id="KW-0808">Transferase</keyword>